<keyword evidence="2" id="KW-1003">Cell membrane</keyword>
<evidence type="ECO:0000313" key="10">
    <source>
        <dbReference type="Proteomes" id="UP000243180"/>
    </source>
</evidence>
<dbReference type="KEGG" id="slim:SCL_1748"/>
<evidence type="ECO:0000259" key="8">
    <source>
        <dbReference type="Pfam" id="PF06808"/>
    </source>
</evidence>
<dbReference type="FunCoup" id="A0A1B4XH04">
    <property type="interactions" value="122"/>
</dbReference>
<name>A0A1B4XH04_9GAMM</name>
<evidence type="ECO:0000256" key="7">
    <source>
        <dbReference type="RuleBase" id="RU369079"/>
    </source>
</evidence>
<dbReference type="GO" id="GO:0005886">
    <property type="term" value="C:plasma membrane"/>
    <property type="evidence" value="ECO:0007669"/>
    <property type="project" value="UniProtKB-SubCell"/>
</dbReference>
<accession>A0A1B4XH04</accession>
<protein>
    <recommendedName>
        <fullName evidence="7">TRAP transporter large permease protein</fullName>
    </recommendedName>
</protein>
<feature type="transmembrane region" description="Helical" evidence="7">
    <location>
        <begin position="390"/>
        <end position="411"/>
    </location>
</feature>
<evidence type="ECO:0000256" key="5">
    <source>
        <dbReference type="ARBA" id="ARBA00022989"/>
    </source>
</evidence>
<gene>
    <name evidence="9" type="ORF">SCL_1748</name>
</gene>
<evidence type="ECO:0000256" key="1">
    <source>
        <dbReference type="ARBA" id="ARBA00004429"/>
    </source>
</evidence>
<dbReference type="PANTHER" id="PTHR33362">
    <property type="entry name" value="SIALIC ACID TRAP TRANSPORTER PERMEASE PROTEIN SIAT-RELATED"/>
    <property type="match status" value="1"/>
</dbReference>
<dbReference type="EMBL" id="AP014879">
    <property type="protein sequence ID" value="BAV34049.1"/>
    <property type="molecule type" value="Genomic_DNA"/>
</dbReference>
<dbReference type="PANTHER" id="PTHR33362:SF5">
    <property type="entry name" value="C4-DICARBOXYLATE TRAP TRANSPORTER LARGE PERMEASE PROTEIN DCTM"/>
    <property type="match status" value="1"/>
</dbReference>
<keyword evidence="7" id="KW-0813">Transport</keyword>
<feature type="transmembrane region" description="Helical" evidence="7">
    <location>
        <begin position="104"/>
        <end position="124"/>
    </location>
</feature>
<dbReference type="Proteomes" id="UP000243180">
    <property type="component" value="Chromosome"/>
</dbReference>
<evidence type="ECO:0000313" key="9">
    <source>
        <dbReference type="EMBL" id="BAV34049.1"/>
    </source>
</evidence>
<dbReference type="OrthoDB" id="9796052at2"/>
<evidence type="ECO:0000256" key="3">
    <source>
        <dbReference type="ARBA" id="ARBA00022519"/>
    </source>
</evidence>
<comment type="subunit">
    <text evidence="7">The complex comprises the extracytoplasmic solute receptor protein and the two transmembrane proteins.</text>
</comment>
<sequence>MTLAIVALLVLIAALGVPLFVVLGAGSLIATHAAGLDPAVMLVEMLRLTSSPNLMAIPLFTLAGVTLARGGAPQRLVQLFNAGFGWMPGGLAVVALTVCAFFTAFSGASGVTILALGGLLYPMLTGENYSKRFSLGLLTASGSLGLLFPPSLAVLLYGIVAGVSIEHLFTAGIVPGTILLVMLALYAMVTSHRIGIPRHTFSFAALVAAARAGFWDILLPVGIIGGLLGGYVTVTEAASCAAAWALLLETVIHRRLNTRAVYYGVFRETCVLVGSLLIILGIALGLTNLLIDAQVPMKMLSLLEQDVHSQLQFLLLLNIFLLAVGCVMDIFSATMVIVPLILPLAQHFGVDPVHLGIIFLANLEIGYLTPPVGINLFLASQRFREPILGLFRAALPFLLIMLVWLALVTYLPPLSLWWKKI</sequence>
<evidence type="ECO:0000256" key="6">
    <source>
        <dbReference type="ARBA" id="ARBA00023136"/>
    </source>
</evidence>
<evidence type="ECO:0000256" key="4">
    <source>
        <dbReference type="ARBA" id="ARBA00022692"/>
    </source>
</evidence>
<feature type="transmembrane region" description="Helical" evidence="7">
    <location>
        <begin position="201"/>
        <end position="224"/>
    </location>
</feature>
<feature type="transmembrane region" description="Helical" evidence="7">
    <location>
        <begin position="79"/>
        <end position="98"/>
    </location>
</feature>
<comment type="subcellular location">
    <subcellularLocation>
        <location evidence="1 7">Cell inner membrane</location>
        <topology evidence="1 7">Multi-pass membrane protein</topology>
    </subcellularLocation>
</comment>
<dbReference type="Pfam" id="PF06808">
    <property type="entry name" value="DctM"/>
    <property type="match status" value="1"/>
</dbReference>
<feature type="domain" description="TRAP C4-dicarboxylate transport system permease DctM subunit" evidence="8">
    <location>
        <begin position="7"/>
        <end position="413"/>
    </location>
</feature>
<dbReference type="InterPro" id="IPR010656">
    <property type="entry name" value="DctM"/>
</dbReference>
<keyword evidence="4 7" id="KW-0812">Transmembrane</keyword>
<comment type="function">
    <text evidence="7">Part of the tripartite ATP-independent periplasmic (TRAP) transport system.</text>
</comment>
<evidence type="ECO:0000256" key="2">
    <source>
        <dbReference type="ARBA" id="ARBA00022475"/>
    </source>
</evidence>
<keyword evidence="3 7" id="KW-0997">Cell inner membrane</keyword>
<dbReference type="PIRSF" id="PIRSF006066">
    <property type="entry name" value="HI0050"/>
    <property type="match status" value="1"/>
</dbReference>
<keyword evidence="5 7" id="KW-1133">Transmembrane helix</keyword>
<dbReference type="RefSeq" id="WP_096360842.1">
    <property type="nucleotide sequence ID" value="NZ_AP014879.1"/>
</dbReference>
<keyword evidence="6 7" id="KW-0472">Membrane</keyword>
<keyword evidence="10" id="KW-1185">Reference proteome</keyword>
<dbReference type="InParanoid" id="A0A1B4XH04"/>
<feature type="transmembrane region" description="Helical" evidence="7">
    <location>
        <begin position="269"/>
        <end position="291"/>
    </location>
</feature>
<dbReference type="NCBIfam" id="TIGR00786">
    <property type="entry name" value="dctM"/>
    <property type="match status" value="1"/>
</dbReference>
<feature type="transmembrane region" description="Helical" evidence="7">
    <location>
        <begin position="136"/>
        <end position="161"/>
    </location>
</feature>
<dbReference type="InterPro" id="IPR004681">
    <property type="entry name" value="TRAP_DctM"/>
</dbReference>
<feature type="transmembrane region" description="Helical" evidence="7">
    <location>
        <begin position="311"/>
        <end position="342"/>
    </location>
</feature>
<comment type="caution">
    <text evidence="7">Lacks conserved residue(s) required for the propagation of feature annotation.</text>
</comment>
<dbReference type="AlphaFoldDB" id="A0A1B4XH04"/>
<feature type="transmembrane region" description="Helical" evidence="7">
    <location>
        <begin position="167"/>
        <end position="189"/>
    </location>
</feature>
<proteinExistence type="inferred from homology"/>
<feature type="transmembrane region" description="Helical" evidence="7">
    <location>
        <begin position="354"/>
        <end position="378"/>
    </location>
</feature>
<organism evidence="9 10">
    <name type="scientific">Sulfuricaulis limicola</name>
    <dbReference type="NCBI Taxonomy" id="1620215"/>
    <lineage>
        <taxon>Bacteria</taxon>
        <taxon>Pseudomonadati</taxon>
        <taxon>Pseudomonadota</taxon>
        <taxon>Gammaproteobacteria</taxon>
        <taxon>Acidiferrobacterales</taxon>
        <taxon>Acidiferrobacteraceae</taxon>
        <taxon>Sulfuricaulis</taxon>
    </lineage>
</organism>
<comment type="similarity">
    <text evidence="7">Belongs to the TRAP transporter large permease family.</text>
</comment>
<feature type="transmembrane region" description="Helical" evidence="7">
    <location>
        <begin position="54"/>
        <end position="72"/>
    </location>
</feature>
<reference evidence="9 10" key="1">
    <citation type="submission" date="2015-05" db="EMBL/GenBank/DDBJ databases">
        <title>Complete genome sequence of a sulfur-oxidizing gammaproteobacterium strain HA5.</title>
        <authorList>
            <person name="Miura A."/>
            <person name="Kojima H."/>
            <person name="Fukui M."/>
        </authorList>
    </citation>
    <scope>NUCLEOTIDE SEQUENCE [LARGE SCALE GENOMIC DNA]</scope>
    <source>
        <strain evidence="9 10">HA5</strain>
    </source>
</reference>
<dbReference type="GO" id="GO:0022857">
    <property type="term" value="F:transmembrane transporter activity"/>
    <property type="evidence" value="ECO:0007669"/>
    <property type="project" value="UniProtKB-UniRule"/>
</dbReference>